<sequence length="203" mass="22989">MSKQSRFFNILSAESARASELNNDIGGLSAWNSDSTAEIFQRKIATAIPAAHFRISRKIDKKYSKALQLCSKNTKKPTTKHAKRLSSNSVNKATTNFTTYINSLITKNSQLIKKVDCPYIITDKQKKLEVISIRLIGSNENRVKSTSPERTIKMKKSKLSEDTFLIHEKIPPSVAGNSMTFYHRMGRIRMKSLNINPECEQSF</sequence>
<name>A0A1R2BBF9_9CILI</name>
<reference evidence="1 2" key="1">
    <citation type="submission" date="2016-11" db="EMBL/GenBank/DDBJ databases">
        <title>The macronuclear genome of Stentor coeruleus: a giant cell with tiny introns.</title>
        <authorList>
            <person name="Slabodnick M."/>
            <person name="Ruby J.G."/>
            <person name="Reiff S.B."/>
            <person name="Swart E.C."/>
            <person name="Gosai S."/>
            <person name="Prabakaran S."/>
            <person name="Witkowska E."/>
            <person name="Larue G.E."/>
            <person name="Fisher S."/>
            <person name="Freeman R.M."/>
            <person name="Gunawardena J."/>
            <person name="Chu W."/>
            <person name="Stover N.A."/>
            <person name="Gregory B.D."/>
            <person name="Nowacki M."/>
            <person name="Derisi J."/>
            <person name="Roy S.W."/>
            <person name="Marshall W.F."/>
            <person name="Sood P."/>
        </authorList>
    </citation>
    <scope>NUCLEOTIDE SEQUENCE [LARGE SCALE GENOMIC DNA]</scope>
    <source>
        <strain evidence="1">WM001</strain>
    </source>
</reference>
<evidence type="ECO:0000313" key="2">
    <source>
        <dbReference type="Proteomes" id="UP000187209"/>
    </source>
</evidence>
<dbReference type="EMBL" id="MPUH01000774">
    <property type="protein sequence ID" value="OMJ74104.1"/>
    <property type="molecule type" value="Genomic_DNA"/>
</dbReference>
<evidence type="ECO:0000313" key="1">
    <source>
        <dbReference type="EMBL" id="OMJ74104.1"/>
    </source>
</evidence>
<accession>A0A1R2BBF9</accession>
<protein>
    <submittedName>
        <fullName evidence="1">Uncharacterized protein</fullName>
    </submittedName>
</protein>
<proteinExistence type="predicted"/>
<comment type="caution">
    <text evidence="1">The sequence shown here is derived from an EMBL/GenBank/DDBJ whole genome shotgun (WGS) entry which is preliminary data.</text>
</comment>
<dbReference type="AlphaFoldDB" id="A0A1R2BBF9"/>
<keyword evidence="2" id="KW-1185">Reference proteome</keyword>
<organism evidence="1 2">
    <name type="scientific">Stentor coeruleus</name>
    <dbReference type="NCBI Taxonomy" id="5963"/>
    <lineage>
        <taxon>Eukaryota</taxon>
        <taxon>Sar</taxon>
        <taxon>Alveolata</taxon>
        <taxon>Ciliophora</taxon>
        <taxon>Postciliodesmatophora</taxon>
        <taxon>Heterotrichea</taxon>
        <taxon>Heterotrichida</taxon>
        <taxon>Stentoridae</taxon>
        <taxon>Stentor</taxon>
    </lineage>
</organism>
<dbReference type="Proteomes" id="UP000187209">
    <property type="component" value="Unassembled WGS sequence"/>
</dbReference>
<gene>
    <name evidence="1" type="ORF">SteCoe_27051</name>
</gene>